<keyword evidence="1" id="KW-0812">Transmembrane</keyword>
<organism evidence="2 3">
    <name type="scientific">Canna indica</name>
    <name type="common">Indian-shot</name>
    <dbReference type="NCBI Taxonomy" id="4628"/>
    <lineage>
        <taxon>Eukaryota</taxon>
        <taxon>Viridiplantae</taxon>
        <taxon>Streptophyta</taxon>
        <taxon>Embryophyta</taxon>
        <taxon>Tracheophyta</taxon>
        <taxon>Spermatophyta</taxon>
        <taxon>Magnoliopsida</taxon>
        <taxon>Liliopsida</taxon>
        <taxon>Zingiberales</taxon>
        <taxon>Cannaceae</taxon>
        <taxon>Canna</taxon>
    </lineage>
</organism>
<keyword evidence="1" id="KW-0472">Membrane</keyword>
<dbReference type="Proteomes" id="UP001327560">
    <property type="component" value="Chromosome 4"/>
</dbReference>
<keyword evidence="1" id="KW-1133">Transmembrane helix</keyword>
<reference evidence="2 3" key="1">
    <citation type="submission" date="2023-10" db="EMBL/GenBank/DDBJ databases">
        <title>Chromosome-scale genome assembly provides insights into flower coloration mechanisms of Canna indica.</title>
        <authorList>
            <person name="Li C."/>
        </authorList>
    </citation>
    <scope>NUCLEOTIDE SEQUENCE [LARGE SCALE GENOMIC DNA]</scope>
    <source>
        <tissue evidence="2">Flower</tissue>
    </source>
</reference>
<dbReference type="GO" id="GO:0000226">
    <property type="term" value="P:microtubule cytoskeleton organization"/>
    <property type="evidence" value="ECO:0007669"/>
    <property type="project" value="InterPro"/>
</dbReference>
<accession>A0AAQ3KDJ1</accession>
<evidence type="ECO:0000313" key="2">
    <source>
        <dbReference type="EMBL" id="WOL04487.1"/>
    </source>
</evidence>
<dbReference type="Gene3D" id="3.40.50.720">
    <property type="entry name" value="NAD(P)-binding Rossmann-like Domain"/>
    <property type="match status" value="2"/>
</dbReference>
<keyword evidence="3" id="KW-1185">Reference proteome</keyword>
<dbReference type="PANTHER" id="PTHR43254">
    <property type="entry name" value="C-TERMINAL BINDING PROTEIN AN-RELATED"/>
    <property type="match status" value="1"/>
</dbReference>
<gene>
    <name evidence="2" type="ORF">Cni_G13208</name>
</gene>
<proteinExistence type="predicted"/>
<sequence length="299" mass="32600">MRDYPRWNVYLDLTSLILLFVLVVASSLRAYFMLFGIVRSDIVCASASIESYGYVVYCEALAVKTAVIFALRMKYGEVIIESDSKLIVDMCVGTMDAFWHLDGHEGAQHCISWFLRGPASVGRNKDPSLEREALAGTAAVEHAGLPGLSGGRIKSASAVLLHSLALLPRAAQRHLRPWQLILCLGSLDRAVNSALVVYLGLRLVHVDANCVEEIADTIMALFLGLLRRTHLLSRHSSSSSAASGWLGSVQPLCRGMRRCRGLMLGIIGRSVSAQCLATRSLAFKILARCVLISEGEQVD</sequence>
<name>A0AAQ3KDJ1_9LILI</name>
<dbReference type="EMBL" id="CP136893">
    <property type="protein sequence ID" value="WOL04487.1"/>
    <property type="molecule type" value="Genomic_DNA"/>
</dbReference>
<dbReference type="InterPro" id="IPR045015">
    <property type="entry name" value="AN-like"/>
</dbReference>
<dbReference type="AlphaFoldDB" id="A0AAQ3KDJ1"/>
<evidence type="ECO:0000313" key="3">
    <source>
        <dbReference type="Proteomes" id="UP001327560"/>
    </source>
</evidence>
<dbReference type="PANTHER" id="PTHR43254:SF3">
    <property type="entry name" value="C-TERMINAL BINDING PROTEIN AN"/>
    <property type="match status" value="1"/>
</dbReference>
<evidence type="ECO:0000256" key="1">
    <source>
        <dbReference type="SAM" id="Phobius"/>
    </source>
</evidence>
<protein>
    <recommendedName>
        <fullName evidence="4">RNase H type-1 domain-containing protein</fullName>
    </recommendedName>
</protein>
<evidence type="ECO:0008006" key="4">
    <source>
        <dbReference type="Google" id="ProtNLM"/>
    </source>
</evidence>
<feature type="transmembrane region" description="Helical" evidence="1">
    <location>
        <begin position="9"/>
        <end position="32"/>
    </location>
</feature>